<dbReference type="InterPro" id="IPR026444">
    <property type="entry name" value="Secre_tail"/>
</dbReference>
<evidence type="ECO:0000313" key="5">
    <source>
        <dbReference type="Proteomes" id="UP000837803"/>
    </source>
</evidence>
<gene>
    <name evidence="4" type="ORF">LEM8419_00681</name>
</gene>
<name>A0ABN8F0L1_9BACT</name>
<feature type="domain" description="Secretion system C-terminal sorting" evidence="3">
    <location>
        <begin position="681"/>
        <end position="756"/>
    </location>
</feature>
<dbReference type="Proteomes" id="UP000837803">
    <property type="component" value="Unassembled WGS sequence"/>
</dbReference>
<dbReference type="NCBIfam" id="TIGR04183">
    <property type="entry name" value="Por_Secre_tail"/>
    <property type="match status" value="1"/>
</dbReference>
<feature type="signal peptide" evidence="1">
    <location>
        <begin position="1"/>
        <end position="29"/>
    </location>
</feature>
<evidence type="ECO:0000256" key="1">
    <source>
        <dbReference type="SAM" id="SignalP"/>
    </source>
</evidence>
<sequence length="759" mass="83600">MTNNVFPTLMGRGSRVVALLLLFALSFSAADLRAQCENVGTTYLQDNTNGDGLVVMEAERPTNYHGSTRAGHGPEVIWSERTRSTANQGGYVIVGTVEQNAYELPADGAHLDYRINFTTTGTYYIYFRHAAAGDRDNSIHILVDGVVVQATQQFGFGTRQWDWRWERAAASFAINTTGDHTITIAHREDGLAIDRMVVTTDPARSFDRRGPQTTEAGSNTGAAALTTLAVYEQDTITLDGLVVMEAERPTRSIRGQQPFLCREWVAATNDLDASELSFVYVEDQNSISDSFNYYLAPRLDYEVTFKRTGRHYIHLRHKGTAPGDNSVWTNFDYSDEDRFKMNINTGDWQWETIGRDASFVVPDTGTYIVSIYMREDDTPIDKILISPDASYRTSTALGPDATETAPLLVYQQSSSDNYPVDMPAEVPSAVSAGKGAHAGTHWYAYQDDDAIDDRYAMVPDAGVRAENSLDVPMLHYAIDFVQTGQHYLYLRHRSVSNGNSVAVYFDGTLVSSHVAMPIDHGNTWTYTRMNPTIDVNSLGRHTLSILMREDGTPLDHIIMSTSPNMTTASLAASSLPVELTSFTGQTDARSNSLYWTTVHEDNTATHVVERLAEGQADWQSVGEVTAAGSSTEALDYSFVDARPVAKAYYRIRTLDYDGTATVSDVITLTRNSTAATTSVSVFPNPTTDRVTLSYEQPTDGTMTVRLFSLSGQQVMQRTAQVEAGSNETTLYLSELAAGAYLLSAQLPSGALIQERIVVR</sequence>
<feature type="chain" id="PRO_5047474664" description="T9SS type A sorting domain-containing protein" evidence="1">
    <location>
        <begin position="30"/>
        <end position="759"/>
    </location>
</feature>
<keyword evidence="5" id="KW-1185">Reference proteome</keyword>
<keyword evidence="1" id="KW-0732">Signal</keyword>
<evidence type="ECO:0000313" key="4">
    <source>
        <dbReference type="EMBL" id="CAH0999383.1"/>
    </source>
</evidence>
<reference evidence="4" key="1">
    <citation type="submission" date="2021-12" db="EMBL/GenBank/DDBJ databases">
        <authorList>
            <person name="Rodrigo-Torres L."/>
            <person name="Arahal R. D."/>
            <person name="Lucena T."/>
        </authorList>
    </citation>
    <scope>NUCLEOTIDE SEQUENCE</scope>
    <source>
        <strain evidence="4">CECT 8419</strain>
    </source>
</reference>
<dbReference type="Gene3D" id="2.60.120.260">
    <property type="entry name" value="Galactose-binding domain-like"/>
    <property type="match status" value="2"/>
</dbReference>
<comment type="caution">
    <text evidence="4">The sequence shown here is derived from an EMBL/GenBank/DDBJ whole genome shotgun (WGS) entry which is preliminary data.</text>
</comment>
<evidence type="ECO:0000259" key="2">
    <source>
        <dbReference type="Pfam" id="PF17829"/>
    </source>
</evidence>
<protein>
    <recommendedName>
        <fullName evidence="6">T9SS type A sorting domain-containing protein</fullName>
    </recommendedName>
</protein>
<evidence type="ECO:0000259" key="3">
    <source>
        <dbReference type="Pfam" id="PF18962"/>
    </source>
</evidence>
<evidence type="ECO:0008006" key="6">
    <source>
        <dbReference type="Google" id="ProtNLM"/>
    </source>
</evidence>
<dbReference type="InterPro" id="IPR041437">
    <property type="entry name" value="GH115_C"/>
</dbReference>
<feature type="domain" description="Gylcosyl hydrolase 115 C-terminal" evidence="2">
    <location>
        <begin position="50"/>
        <end position="201"/>
    </location>
</feature>
<proteinExistence type="predicted"/>
<dbReference type="SUPFAM" id="SSF49785">
    <property type="entry name" value="Galactose-binding domain-like"/>
    <property type="match status" value="1"/>
</dbReference>
<dbReference type="EMBL" id="CAKLPZ010000001">
    <property type="protein sequence ID" value="CAH0999383.1"/>
    <property type="molecule type" value="Genomic_DNA"/>
</dbReference>
<accession>A0ABN8F0L1</accession>
<organism evidence="4 5">
    <name type="scientific">Neolewinella maritima</name>
    <dbReference type="NCBI Taxonomy" id="1383882"/>
    <lineage>
        <taxon>Bacteria</taxon>
        <taxon>Pseudomonadati</taxon>
        <taxon>Bacteroidota</taxon>
        <taxon>Saprospiria</taxon>
        <taxon>Saprospirales</taxon>
        <taxon>Lewinellaceae</taxon>
        <taxon>Neolewinella</taxon>
    </lineage>
</organism>
<dbReference type="Pfam" id="PF17829">
    <property type="entry name" value="GH115_C"/>
    <property type="match status" value="1"/>
</dbReference>
<dbReference type="Pfam" id="PF18962">
    <property type="entry name" value="Por_Secre_tail"/>
    <property type="match status" value="1"/>
</dbReference>
<dbReference type="InterPro" id="IPR008979">
    <property type="entry name" value="Galactose-bd-like_sf"/>
</dbReference>